<dbReference type="GO" id="GO:0005524">
    <property type="term" value="F:ATP binding"/>
    <property type="evidence" value="ECO:0007669"/>
    <property type="project" value="UniProtKB-KW"/>
</dbReference>
<dbReference type="GO" id="GO:0005737">
    <property type="term" value="C:cytoplasm"/>
    <property type="evidence" value="ECO:0007669"/>
    <property type="project" value="UniProtKB-SubCell"/>
</dbReference>
<dbReference type="Pfam" id="PF01428">
    <property type="entry name" value="zf-AN1"/>
    <property type="match status" value="1"/>
</dbReference>
<dbReference type="GO" id="GO:0016787">
    <property type="term" value="F:hydrolase activity"/>
    <property type="evidence" value="ECO:0007669"/>
    <property type="project" value="UniProtKB-KW"/>
</dbReference>
<dbReference type="InterPro" id="IPR050534">
    <property type="entry name" value="Coronavir_polyprotein_1ab"/>
</dbReference>
<feature type="compositionally biased region" description="Polar residues" evidence="15">
    <location>
        <begin position="723"/>
        <end position="749"/>
    </location>
</feature>
<evidence type="ECO:0000256" key="15">
    <source>
        <dbReference type="SAM" id="MobiDB-lite"/>
    </source>
</evidence>
<dbReference type="Gene3D" id="3.40.50.300">
    <property type="entry name" value="P-loop containing nucleotide triphosphate hydrolases"/>
    <property type="match status" value="2"/>
</dbReference>
<dbReference type="CDD" id="cd18044">
    <property type="entry name" value="DEXXQc_SMUBP2"/>
    <property type="match status" value="1"/>
</dbReference>
<evidence type="ECO:0000256" key="6">
    <source>
        <dbReference type="ARBA" id="ARBA00022723"/>
    </source>
</evidence>
<feature type="region of interest" description="Disordered" evidence="15">
    <location>
        <begin position="686"/>
        <end position="813"/>
    </location>
</feature>
<dbReference type="CDD" id="cd18808">
    <property type="entry name" value="SF1_C_Upf1"/>
    <property type="match status" value="1"/>
</dbReference>
<evidence type="ECO:0000256" key="5">
    <source>
        <dbReference type="ARBA" id="ARBA00022490"/>
    </source>
</evidence>
<dbReference type="InterPro" id="IPR041677">
    <property type="entry name" value="DNA2/NAM7_AAA_11"/>
</dbReference>
<comment type="catalytic activity">
    <reaction evidence="14">
        <text>ATP + H2O = ADP + phosphate + H(+)</text>
        <dbReference type="Rhea" id="RHEA:13065"/>
        <dbReference type="ChEBI" id="CHEBI:15377"/>
        <dbReference type="ChEBI" id="CHEBI:15378"/>
        <dbReference type="ChEBI" id="CHEBI:30616"/>
        <dbReference type="ChEBI" id="CHEBI:43474"/>
        <dbReference type="ChEBI" id="CHEBI:456216"/>
        <dbReference type="EC" id="3.6.4.12"/>
    </reaction>
    <physiologicalReaction direction="left-to-right" evidence="14">
        <dbReference type="Rhea" id="RHEA:13066"/>
    </physiologicalReaction>
</comment>
<evidence type="ECO:0000256" key="11">
    <source>
        <dbReference type="ARBA" id="ARBA00022833"/>
    </source>
</evidence>
<evidence type="ECO:0000256" key="9">
    <source>
        <dbReference type="ARBA" id="ARBA00022801"/>
    </source>
</evidence>
<dbReference type="InterPro" id="IPR003593">
    <property type="entry name" value="AAA+_ATPase"/>
</dbReference>
<reference evidence="19" key="2">
    <citation type="journal article" date="2023" name="Microbiol Resour">
        <title>Decontamination and Annotation of the Draft Genome Sequence of the Oomycete Lagenidium giganteum ARSEF 373.</title>
        <authorList>
            <person name="Morgan W.R."/>
            <person name="Tartar A."/>
        </authorList>
    </citation>
    <scope>NUCLEOTIDE SEQUENCE</scope>
    <source>
        <strain evidence="19">ARSEF 373</strain>
    </source>
</reference>
<dbReference type="AlphaFoldDB" id="A0AAV2YKJ3"/>
<evidence type="ECO:0000256" key="1">
    <source>
        <dbReference type="ARBA" id="ARBA00004123"/>
    </source>
</evidence>
<comment type="subcellular location">
    <subcellularLocation>
        <location evidence="2">Cytoplasm</location>
    </subcellularLocation>
    <subcellularLocation>
        <location evidence="1">Nucleus</location>
    </subcellularLocation>
</comment>
<dbReference type="EMBL" id="DAKRPA010000288">
    <property type="protein sequence ID" value="DAZ93834.1"/>
    <property type="molecule type" value="Genomic_DNA"/>
</dbReference>
<dbReference type="Proteomes" id="UP001146120">
    <property type="component" value="Unassembled WGS sequence"/>
</dbReference>
<sequence length="1000" mass="109581">MKKAPSLEQWLERTRRLLDVERNEEIQGVQEELATLNDADNPSVLVNLKLVSCSTALFGRRMLKLVFPSVHLQHPKPHQFTVGDLVQLRLKTSSSSSAASGGAVAAALPTGIVARVEDTSISIALGDDQDIDEDDVQFQSLTVDRLVNNATFAKISMALDQLAKHEYGPAQRVVDVVFHGLAPSWNDALPPFSPLHHDLNASQMDAIQFALASKDLALIHGPPGTGKTTTVVELIRQAVTKYDMRVLVCAPSNIAVDNVLEKLAQTNSSGGKQLQLTRLGHPARLLPQVLRYCLDAHIEAAEGTEIVHDIRKETAAMQAKLQKTRDKGARYELRRELKANRKELRQREQRVVTELLRHSDVVLATNVGAASKLLDKIEFDLVVIDEAAQALEASCWIPILKGKRCVLAGDHLQLPPTIKSKAAAAGGLETTLFDRIARLESTRSVVKMLKTQYRMHHAISDWSSTAMYKGELESFEGVAHRKLHELAHTRIDADDDVLNATLLLVDTAGCGLDEDQDDDANDAKKRGDLLKLSKSNQGEARVVVQHVQSLLLAGLRQEEVAVITPYNKQVQLLKALLLDEFPRLEIRSVDGFQGCEKEAVVMSLVRSNDRREVGFLADDRRMNVAVTRAKRHVALVCDTETISTHKFLEKLVMHFEEHGEYRSAQELLDADLVHGDAVDLQGIASASAKSASSPAVAQKEERKCRSVGTSKPNSSNKTKRQPVKTTSSANKSWHTPPRTKTYTQASVPTEKTAARDVEGDDSDHSDAGEAGEVISQTNAFDMMASDSSDSGEADEDGDENEEKSSVANGNDDLKSATALLKDLHLSRMARQAPPPAPATTTTSKKSKNKKTKKNKAKAAAATTTNAPSKTAGTAPVGDFMDGEDELDFLTRQAASNNKCTFQHATTAVRCKKSTAMMGSVCKFCKLKFCYDHAQPEVHGCSTAVREFERQQFQQQVAKSTSDQKKLSLDKRKLLQRKLESKVSEQASGRKAKGKAKDKAK</sequence>
<feature type="compositionally biased region" description="Acidic residues" evidence="15">
    <location>
        <begin position="789"/>
        <end position="801"/>
    </location>
</feature>
<dbReference type="Gene3D" id="4.10.1110.10">
    <property type="entry name" value="AN1-like Zinc finger"/>
    <property type="match status" value="1"/>
</dbReference>
<evidence type="ECO:0000256" key="8">
    <source>
        <dbReference type="ARBA" id="ARBA00022771"/>
    </source>
</evidence>
<dbReference type="GO" id="GO:0003677">
    <property type="term" value="F:DNA binding"/>
    <property type="evidence" value="ECO:0007669"/>
    <property type="project" value="InterPro"/>
</dbReference>
<dbReference type="SUPFAM" id="SSF118310">
    <property type="entry name" value="AN1-like Zinc finger"/>
    <property type="match status" value="1"/>
</dbReference>
<organism evidence="19 20">
    <name type="scientific">Lagenidium giganteum</name>
    <dbReference type="NCBI Taxonomy" id="4803"/>
    <lineage>
        <taxon>Eukaryota</taxon>
        <taxon>Sar</taxon>
        <taxon>Stramenopiles</taxon>
        <taxon>Oomycota</taxon>
        <taxon>Peronosporomycetes</taxon>
        <taxon>Pythiales</taxon>
        <taxon>Pythiaceae</taxon>
    </lineage>
</organism>
<dbReference type="Pfam" id="PF13087">
    <property type="entry name" value="AAA_12"/>
    <property type="match status" value="1"/>
</dbReference>
<dbReference type="GO" id="GO:0008270">
    <property type="term" value="F:zinc ion binding"/>
    <property type="evidence" value="ECO:0007669"/>
    <property type="project" value="UniProtKB-KW"/>
</dbReference>
<protein>
    <recommendedName>
        <fullName evidence="4">DNA helicase</fullName>
        <ecNumber evidence="4">3.6.4.12</ecNumber>
    </recommendedName>
</protein>
<feature type="domain" description="AAA+ ATPase" evidence="17">
    <location>
        <begin position="213"/>
        <end position="438"/>
    </location>
</feature>
<dbReference type="GO" id="GO:0043139">
    <property type="term" value="F:5'-3' DNA helicase activity"/>
    <property type="evidence" value="ECO:0007669"/>
    <property type="project" value="TreeGrafter"/>
</dbReference>
<dbReference type="InterPro" id="IPR035896">
    <property type="entry name" value="AN1-like_Znf"/>
</dbReference>
<feature type="compositionally biased region" description="Low complexity" evidence="15">
    <location>
        <begin position="857"/>
        <end position="871"/>
    </location>
</feature>
<dbReference type="Pfam" id="PF21138">
    <property type="entry name" value="SMUBP-2_HCS1_1B"/>
    <property type="match status" value="1"/>
</dbReference>
<dbReference type="Pfam" id="PF13086">
    <property type="entry name" value="AAA_11"/>
    <property type="match status" value="1"/>
</dbReference>
<evidence type="ECO:0000256" key="10">
    <source>
        <dbReference type="ARBA" id="ARBA00022806"/>
    </source>
</evidence>
<comment type="caution">
    <text evidence="19">The sequence shown here is derived from an EMBL/GenBank/DDBJ whole genome shotgun (WGS) entry which is preliminary data.</text>
</comment>
<feature type="domain" description="Helicase ATP-binding" evidence="18">
    <location>
        <begin position="195"/>
        <end position="447"/>
    </location>
</feature>
<evidence type="ECO:0000313" key="20">
    <source>
        <dbReference type="Proteomes" id="UP001146120"/>
    </source>
</evidence>
<dbReference type="GO" id="GO:0005634">
    <property type="term" value="C:nucleus"/>
    <property type="evidence" value="ECO:0007669"/>
    <property type="project" value="UniProtKB-SubCell"/>
</dbReference>
<dbReference type="GO" id="GO:0003723">
    <property type="term" value="F:RNA binding"/>
    <property type="evidence" value="ECO:0007669"/>
    <property type="project" value="InterPro"/>
</dbReference>
<feature type="region of interest" description="Disordered" evidence="15">
    <location>
        <begin position="827"/>
        <end position="876"/>
    </location>
</feature>
<feature type="domain" description="AN1-type" evidence="16">
    <location>
        <begin position="907"/>
        <end position="945"/>
    </location>
</feature>
<keyword evidence="13" id="KW-0539">Nucleus</keyword>
<dbReference type="InterPro" id="IPR027417">
    <property type="entry name" value="P-loop_NTPase"/>
</dbReference>
<feature type="compositionally biased region" description="Polar residues" evidence="15">
    <location>
        <begin position="707"/>
        <end position="716"/>
    </location>
</feature>
<keyword evidence="5" id="KW-0963">Cytoplasm</keyword>
<feature type="compositionally biased region" description="Low complexity" evidence="15">
    <location>
        <begin position="686"/>
        <end position="697"/>
    </location>
</feature>
<keyword evidence="6" id="KW-0479">Metal-binding</keyword>
<feature type="compositionally biased region" description="Basic residues" evidence="15">
    <location>
        <begin position="844"/>
        <end position="856"/>
    </location>
</feature>
<dbReference type="Gene3D" id="2.40.30.270">
    <property type="match status" value="1"/>
</dbReference>
<reference evidence="19" key="1">
    <citation type="submission" date="2022-11" db="EMBL/GenBank/DDBJ databases">
        <authorList>
            <person name="Morgan W.R."/>
            <person name="Tartar A."/>
        </authorList>
    </citation>
    <scope>NUCLEOTIDE SEQUENCE</scope>
    <source>
        <strain evidence="19">ARSEF 373</strain>
    </source>
</reference>
<dbReference type="InterPro" id="IPR048761">
    <property type="entry name" value="SMUBP-2_HCS1_1B"/>
</dbReference>
<keyword evidence="11" id="KW-0862">Zinc</keyword>
<dbReference type="NCBIfam" id="TIGR00376">
    <property type="entry name" value="IGHMBP2 family helicase"/>
    <property type="match status" value="1"/>
</dbReference>
<evidence type="ECO:0000259" key="17">
    <source>
        <dbReference type="SMART" id="SM00382"/>
    </source>
</evidence>
<dbReference type="InterPro" id="IPR014001">
    <property type="entry name" value="Helicase_ATP-bd"/>
</dbReference>
<evidence type="ECO:0000256" key="13">
    <source>
        <dbReference type="ARBA" id="ARBA00023242"/>
    </source>
</evidence>
<dbReference type="PANTHER" id="PTHR43788:SF8">
    <property type="entry name" value="DNA-BINDING PROTEIN SMUBP-2"/>
    <property type="match status" value="1"/>
</dbReference>
<proteinExistence type="inferred from homology"/>
<gene>
    <name evidence="19" type="ORF">N0F65_009342</name>
</gene>
<evidence type="ECO:0000256" key="2">
    <source>
        <dbReference type="ARBA" id="ARBA00004496"/>
    </source>
</evidence>
<dbReference type="SMART" id="SM00382">
    <property type="entry name" value="AAA"/>
    <property type="match status" value="1"/>
</dbReference>
<dbReference type="InterPro" id="IPR004483">
    <property type="entry name" value="SMUBP-2/Hcs1-like"/>
</dbReference>
<evidence type="ECO:0000256" key="4">
    <source>
        <dbReference type="ARBA" id="ARBA00012551"/>
    </source>
</evidence>
<dbReference type="InterPro" id="IPR000058">
    <property type="entry name" value="Znf_AN1"/>
</dbReference>
<dbReference type="PANTHER" id="PTHR43788">
    <property type="entry name" value="DNA2/NAM7 HELICASE FAMILY MEMBER"/>
    <property type="match status" value="1"/>
</dbReference>
<keyword evidence="10" id="KW-0347">Helicase</keyword>
<dbReference type="EC" id="3.6.4.12" evidence="4"/>
<keyword evidence="9" id="KW-0378">Hydrolase</keyword>
<evidence type="ECO:0000256" key="3">
    <source>
        <dbReference type="ARBA" id="ARBA00007913"/>
    </source>
</evidence>
<dbReference type="SMART" id="SM00154">
    <property type="entry name" value="ZnF_AN1"/>
    <property type="match status" value="1"/>
</dbReference>
<keyword evidence="7" id="KW-0547">Nucleotide-binding</keyword>
<keyword evidence="8" id="KW-0863">Zinc-finger</keyword>
<name>A0AAV2YKJ3_9STRA</name>
<feature type="region of interest" description="Disordered" evidence="15">
    <location>
        <begin position="977"/>
        <end position="1000"/>
    </location>
</feature>
<evidence type="ECO:0000259" key="18">
    <source>
        <dbReference type="SMART" id="SM00487"/>
    </source>
</evidence>
<accession>A0AAV2YKJ3</accession>
<evidence type="ECO:0000256" key="14">
    <source>
        <dbReference type="ARBA" id="ARBA00048432"/>
    </source>
</evidence>
<feature type="compositionally biased region" description="Basic and acidic residues" evidence="15">
    <location>
        <begin position="752"/>
        <end position="767"/>
    </location>
</feature>
<dbReference type="InterPro" id="IPR047187">
    <property type="entry name" value="SF1_C_Upf1"/>
</dbReference>
<dbReference type="SUPFAM" id="SSF52540">
    <property type="entry name" value="P-loop containing nucleoside triphosphate hydrolases"/>
    <property type="match status" value="1"/>
</dbReference>
<evidence type="ECO:0000256" key="12">
    <source>
        <dbReference type="ARBA" id="ARBA00022840"/>
    </source>
</evidence>
<keyword evidence="12" id="KW-0067">ATP-binding</keyword>
<dbReference type="InterPro" id="IPR041679">
    <property type="entry name" value="DNA2/NAM7-like_C"/>
</dbReference>
<dbReference type="SMART" id="SM00487">
    <property type="entry name" value="DEXDc"/>
    <property type="match status" value="1"/>
</dbReference>
<evidence type="ECO:0000259" key="16">
    <source>
        <dbReference type="SMART" id="SM00154"/>
    </source>
</evidence>
<keyword evidence="20" id="KW-1185">Reference proteome</keyword>
<evidence type="ECO:0000256" key="7">
    <source>
        <dbReference type="ARBA" id="ARBA00022741"/>
    </source>
</evidence>
<evidence type="ECO:0000313" key="19">
    <source>
        <dbReference type="EMBL" id="DAZ93834.1"/>
    </source>
</evidence>
<comment type="similarity">
    <text evidence="3">Belongs to the DNA2/NAM7 helicase family.</text>
</comment>